<name>A0A450Z7H0_9GAMM</name>
<reference evidence="7" key="1">
    <citation type="submission" date="2019-02" db="EMBL/GenBank/DDBJ databases">
        <authorList>
            <person name="Gruber-Vodicka R. H."/>
            <person name="Seah K. B. B."/>
        </authorList>
    </citation>
    <scope>NUCLEOTIDE SEQUENCE</scope>
    <source>
        <strain evidence="7">BECK_BZ123</strain>
    </source>
</reference>
<dbReference type="Gene3D" id="3.30.1330.60">
    <property type="entry name" value="OmpA-like domain"/>
    <property type="match status" value="1"/>
</dbReference>
<dbReference type="GO" id="GO:0009279">
    <property type="term" value="C:cell outer membrane"/>
    <property type="evidence" value="ECO:0007669"/>
    <property type="project" value="UniProtKB-SubCell"/>
</dbReference>
<dbReference type="InterPro" id="IPR050330">
    <property type="entry name" value="Bact_OuterMem_StrucFunc"/>
</dbReference>
<dbReference type="EMBL" id="CAADFS010000082">
    <property type="protein sequence ID" value="VFK49682.1"/>
    <property type="molecule type" value="Genomic_DNA"/>
</dbReference>
<dbReference type="InterPro" id="IPR006664">
    <property type="entry name" value="OMP_bac"/>
</dbReference>
<dbReference type="PROSITE" id="PS51123">
    <property type="entry name" value="OMPA_2"/>
    <property type="match status" value="1"/>
</dbReference>
<evidence type="ECO:0000256" key="4">
    <source>
        <dbReference type="PROSITE-ProRule" id="PRU00473"/>
    </source>
</evidence>
<keyword evidence="3" id="KW-0998">Cell outer membrane</keyword>
<comment type="subcellular location">
    <subcellularLocation>
        <location evidence="1">Cell outer membrane</location>
    </subcellularLocation>
</comment>
<accession>A0A450Z7H0</accession>
<evidence type="ECO:0000259" key="6">
    <source>
        <dbReference type="PROSITE" id="PS51123"/>
    </source>
</evidence>
<dbReference type="Pfam" id="PF00691">
    <property type="entry name" value="OmpA"/>
    <property type="match status" value="1"/>
</dbReference>
<feature type="domain" description="OmpA-like" evidence="6">
    <location>
        <begin position="179"/>
        <end position="296"/>
    </location>
</feature>
<gene>
    <name evidence="7" type="ORF">BECKTC1821D_GA0114238_108213</name>
</gene>
<evidence type="ECO:0000256" key="5">
    <source>
        <dbReference type="SAM" id="MobiDB-lite"/>
    </source>
</evidence>
<evidence type="ECO:0000313" key="7">
    <source>
        <dbReference type="EMBL" id="VFK49682.1"/>
    </source>
</evidence>
<proteinExistence type="predicted"/>
<dbReference type="CDD" id="cd07185">
    <property type="entry name" value="OmpA_C-like"/>
    <property type="match status" value="1"/>
</dbReference>
<dbReference type="PANTHER" id="PTHR30329:SF21">
    <property type="entry name" value="LIPOPROTEIN YIAD-RELATED"/>
    <property type="match status" value="1"/>
</dbReference>
<organism evidence="7">
    <name type="scientific">Candidatus Kentrum sp. TC</name>
    <dbReference type="NCBI Taxonomy" id="2126339"/>
    <lineage>
        <taxon>Bacteria</taxon>
        <taxon>Pseudomonadati</taxon>
        <taxon>Pseudomonadota</taxon>
        <taxon>Gammaproteobacteria</taxon>
        <taxon>Candidatus Kentrum</taxon>
    </lineage>
</organism>
<dbReference type="SUPFAM" id="SSF103088">
    <property type="entry name" value="OmpA-like"/>
    <property type="match status" value="1"/>
</dbReference>
<dbReference type="PANTHER" id="PTHR30329">
    <property type="entry name" value="STATOR ELEMENT OF FLAGELLAR MOTOR COMPLEX"/>
    <property type="match status" value="1"/>
</dbReference>
<dbReference type="InterPro" id="IPR036737">
    <property type="entry name" value="OmpA-like_sf"/>
</dbReference>
<dbReference type="PRINTS" id="PR01021">
    <property type="entry name" value="OMPADOMAIN"/>
</dbReference>
<keyword evidence="2 4" id="KW-0472">Membrane</keyword>
<sequence>MIYSRKPSTVIAKQRLSLIGAGGCLVLGVAASVSHGVWFTHVTSSSGGRAVCPEFSTSIPAASRPPVETKASYPVAVSAGIRGEEMGASPKTTIAAVENDPVVFVTVPPLPSPPWEGLSESDAEDDKNGQRPKQPSSFGAGAVVTVTEEGLGPSNALPGAPSAKNAAPDVHASPSSPAVVSRILLNESVITFRWGKHALGPEANRDLEAVTQTLLRHPESTVEVAAHTDRTGPRDYNERLSRRRAHAVMSFLTEKGIEEIRIWWKGYGPSQPKIPDNTPAARAKNRRAEVRVWGYSM</sequence>
<dbReference type="InterPro" id="IPR006665">
    <property type="entry name" value="OmpA-like"/>
</dbReference>
<evidence type="ECO:0000256" key="1">
    <source>
        <dbReference type="ARBA" id="ARBA00004442"/>
    </source>
</evidence>
<feature type="region of interest" description="Disordered" evidence="5">
    <location>
        <begin position="108"/>
        <end position="174"/>
    </location>
</feature>
<dbReference type="AlphaFoldDB" id="A0A450Z7H0"/>
<protein>
    <submittedName>
        <fullName evidence="7">OmpA family protein</fullName>
    </submittedName>
</protein>
<evidence type="ECO:0000256" key="3">
    <source>
        <dbReference type="ARBA" id="ARBA00023237"/>
    </source>
</evidence>
<evidence type="ECO:0000256" key="2">
    <source>
        <dbReference type="ARBA" id="ARBA00023136"/>
    </source>
</evidence>